<evidence type="ECO:0008006" key="3">
    <source>
        <dbReference type="Google" id="ProtNLM"/>
    </source>
</evidence>
<dbReference type="InterPro" id="IPR030807">
    <property type="entry name" value="Methyltran_NanM"/>
</dbReference>
<evidence type="ECO:0000256" key="1">
    <source>
        <dbReference type="SAM" id="Phobius"/>
    </source>
</evidence>
<dbReference type="InterPro" id="IPR029063">
    <property type="entry name" value="SAM-dependent_MTases_sf"/>
</dbReference>
<accession>A0A094SQC9</accession>
<feature type="transmembrane region" description="Helical" evidence="1">
    <location>
        <begin position="340"/>
        <end position="358"/>
    </location>
</feature>
<dbReference type="NCBIfam" id="TIGR04371">
    <property type="entry name" value="methyltran_NanM"/>
    <property type="match status" value="1"/>
</dbReference>
<keyword evidence="1" id="KW-0472">Membrane</keyword>
<proteinExistence type="predicted"/>
<sequence>MISKMGGGLPESYLEIRSYTQKFRSKQTKISNYWTEEVKSMDYLFNATPEIVSRLRDHCHWISGVRSYDYKDHHKHDQQRFLTKFEQLKKISNTLNPIYEPKKMGGFGFEILGSLVNIDSLKFYESMIALEKAKILKHLQNLERPVIVEIGAGWGGFATAMKTILPNCQYIIVDLPETLIFSGTYLGELFPNNSRTYIENLTINPTQDLVFCDHTVKELLKIDKVDLVINMVSFQEMTSEQIRNYALWAQSLNTDFFYSHNREKSKHNNELDSVSKNLSILGMYKKIQVLPVDYTVIDGSTYNKENHDLNSEKKGKLDQNKKFASVSFGIKKTVTKIARLLFYSIKIVFGIFGLNIKVTRSSRVKTSKSSYQHLVYFINEGVLK</sequence>
<comment type="caution">
    <text evidence="2">The sequence shown here is derived from an EMBL/GenBank/DDBJ whole genome shotgun (WGS) entry which is preliminary data.</text>
</comment>
<dbReference type="SUPFAM" id="SSF53335">
    <property type="entry name" value="S-adenosyl-L-methionine-dependent methyltransferases"/>
    <property type="match status" value="1"/>
</dbReference>
<organism evidence="2">
    <name type="scientific">freshwater metagenome</name>
    <dbReference type="NCBI Taxonomy" id="449393"/>
    <lineage>
        <taxon>unclassified sequences</taxon>
        <taxon>metagenomes</taxon>
        <taxon>ecological metagenomes</taxon>
    </lineage>
</organism>
<dbReference type="AlphaFoldDB" id="A0A094SQC9"/>
<protein>
    <recommendedName>
        <fullName evidence="3">Sugar O-methyltransferase</fullName>
    </recommendedName>
</protein>
<keyword evidence="1" id="KW-0812">Transmembrane</keyword>
<name>A0A094SQC9_9ZZZZ</name>
<evidence type="ECO:0000313" key="2">
    <source>
        <dbReference type="EMBL" id="KGA20893.1"/>
    </source>
</evidence>
<gene>
    <name evidence="2" type="ORF">GM51_4815</name>
</gene>
<dbReference type="Gene3D" id="3.40.50.150">
    <property type="entry name" value="Vaccinia Virus protein VP39"/>
    <property type="match status" value="1"/>
</dbReference>
<reference evidence="2" key="1">
    <citation type="submission" date="2014-06" db="EMBL/GenBank/DDBJ databases">
        <title>Key roles for freshwater Actinobacteria revealed by deep metagenomic sequencing.</title>
        <authorList>
            <person name="Ghai R."/>
            <person name="Mizuno C.M."/>
            <person name="Picazo A."/>
            <person name="Camacho A."/>
            <person name="Rodriguez-Valera F."/>
        </authorList>
    </citation>
    <scope>NUCLEOTIDE SEQUENCE</scope>
</reference>
<keyword evidence="1" id="KW-1133">Transmembrane helix</keyword>
<dbReference type="EMBL" id="JNSL01000019">
    <property type="protein sequence ID" value="KGA20893.1"/>
    <property type="molecule type" value="Genomic_DNA"/>
</dbReference>